<dbReference type="EMBL" id="JBELQD010000084">
    <property type="protein sequence ID" value="MER2292150.1"/>
    <property type="molecule type" value="Genomic_DNA"/>
</dbReference>
<dbReference type="Gene3D" id="1.10.10.10">
    <property type="entry name" value="Winged helix-like DNA-binding domain superfamily/Winged helix DNA-binding domain"/>
    <property type="match status" value="1"/>
</dbReference>
<dbReference type="PANTHER" id="PTHR30537:SF1">
    <property type="entry name" value="HTH-TYPE TRANSCRIPTIONAL REGULATOR PGRR"/>
    <property type="match status" value="1"/>
</dbReference>
<reference evidence="6" key="1">
    <citation type="submission" date="2024-06" db="EMBL/GenBank/DDBJ databases">
        <authorList>
            <person name="Campbell A.G."/>
        </authorList>
    </citation>
    <scope>NUCLEOTIDE SEQUENCE</scope>
    <source>
        <strain evidence="6">EM17</strain>
    </source>
</reference>
<dbReference type="Pfam" id="PF00126">
    <property type="entry name" value="HTH_1"/>
    <property type="match status" value="1"/>
</dbReference>
<name>A0ABV1RBE0_9HYPH</name>
<dbReference type="InterPro" id="IPR005119">
    <property type="entry name" value="LysR_subst-bd"/>
</dbReference>
<evidence type="ECO:0000259" key="5">
    <source>
        <dbReference type="PROSITE" id="PS50931"/>
    </source>
</evidence>
<dbReference type="PROSITE" id="PS50931">
    <property type="entry name" value="HTH_LYSR"/>
    <property type="match status" value="1"/>
</dbReference>
<comment type="caution">
    <text evidence="6">The sequence shown here is derived from an EMBL/GenBank/DDBJ whole genome shotgun (WGS) entry which is preliminary data.</text>
</comment>
<gene>
    <name evidence="6" type="ORF">ABS770_28230</name>
</gene>
<dbReference type="RefSeq" id="WP_350381574.1">
    <property type="nucleotide sequence ID" value="NZ_JBELQD010000084.1"/>
</dbReference>
<evidence type="ECO:0000313" key="6">
    <source>
        <dbReference type="EMBL" id="MER2292150.1"/>
    </source>
</evidence>
<dbReference type="InterPro" id="IPR036390">
    <property type="entry name" value="WH_DNA-bd_sf"/>
</dbReference>
<feature type="domain" description="HTH lysR-type" evidence="5">
    <location>
        <begin position="6"/>
        <end position="63"/>
    </location>
</feature>
<dbReference type="Gene3D" id="3.40.190.290">
    <property type="match status" value="1"/>
</dbReference>
<proteinExistence type="inferred from homology"/>
<keyword evidence="4" id="KW-0804">Transcription</keyword>
<dbReference type="PANTHER" id="PTHR30537">
    <property type="entry name" value="HTH-TYPE TRANSCRIPTIONAL REGULATOR"/>
    <property type="match status" value="1"/>
</dbReference>
<dbReference type="InterPro" id="IPR058163">
    <property type="entry name" value="LysR-type_TF_proteobact-type"/>
</dbReference>
<keyword evidence="7" id="KW-1185">Reference proteome</keyword>
<dbReference type="InterPro" id="IPR036388">
    <property type="entry name" value="WH-like_DNA-bd_sf"/>
</dbReference>
<dbReference type="SUPFAM" id="SSF46785">
    <property type="entry name" value="Winged helix' DNA-binding domain"/>
    <property type="match status" value="1"/>
</dbReference>
<accession>A0ABV1RBE0</accession>
<dbReference type="Proteomes" id="UP001432995">
    <property type="component" value="Unassembled WGS sequence"/>
</dbReference>
<organism evidence="6 7">
    <name type="scientific">Methylobacterium brachiatum</name>
    <dbReference type="NCBI Taxonomy" id="269660"/>
    <lineage>
        <taxon>Bacteria</taxon>
        <taxon>Pseudomonadati</taxon>
        <taxon>Pseudomonadota</taxon>
        <taxon>Alphaproteobacteria</taxon>
        <taxon>Hyphomicrobiales</taxon>
        <taxon>Methylobacteriaceae</taxon>
        <taxon>Methylobacterium</taxon>
    </lineage>
</organism>
<protein>
    <submittedName>
        <fullName evidence="6">LysR substrate-binding domain-containing protein</fullName>
    </submittedName>
</protein>
<evidence type="ECO:0000313" key="7">
    <source>
        <dbReference type="Proteomes" id="UP001432995"/>
    </source>
</evidence>
<evidence type="ECO:0000256" key="1">
    <source>
        <dbReference type="ARBA" id="ARBA00009437"/>
    </source>
</evidence>
<sequence>MRINRTELADLGTFLAIARHRSFRRAGLELGVSASALSHALKAMEARLGVRLINRTSRSVTLTAAGEDLLASLDAPFAAIGSALDVLNRHREPMKATGRIRLNVLEHASTLLLAPVLPLFHERHPHVEVDVRVSNDLLDVVDAGADAGIRYGGTVPQDMVAQRLSADLRWVVVGAPAYLDRLGTPEHPRDLAAHRCLRIRLGDDSLYRWEFERADEQIAIDVPGVVTIDNTQFAISVAAAGGGLAYFPQPCVESAIARGELRVVLADWAPSGPGFHIYYPGRRQLPTGLRLLIDLIREMQPVGL</sequence>
<evidence type="ECO:0000256" key="2">
    <source>
        <dbReference type="ARBA" id="ARBA00023015"/>
    </source>
</evidence>
<comment type="similarity">
    <text evidence="1">Belongs to the LysR transcriptional regulatory family.</text>
</comment>
<dbReference type="SUPFAM" id="SSF53850">
    <property type="entry name" value="Periplasmic binding protein-like II"/>
    <property type="match status" value="1"/>
</dbReference>
<dbReference type="InterPro" id="IPR000847">
    <property type="entry name" value="LysR_HTH_N"/>
</dbReference>
<evidence type="ECO:0000256" key="3">
    <source>
        <dbReference type="ARBA" id="ARBA00023125"/>
    </source>
</evidence>
<keyword evidence="2" id="KW-0805">Transcription regulation</keyword>
<evidence type="ECO:0000256" key="4">
    <source>
        <dbReference type="ARBA" id="ARBA00023163"/>
    </source>
</evidence>
<keyword evidence="3" id="KW-0238">DNA-binding</keyword>
<dbReference type="Pfam" id="PF03466">
    <property type="entry name" value="LysR_substrate"/>
    <property type="match status" value="1"/>
</dbReference>